<evidence type="ECO:0000313" key="2">
    <source>
        <dbReference type="Proteomes" id="UP000435837"/>
    </source>
</evidence>
<name>A0A640SBZ0_9ACTN</name>
<sequence length="133" mass="14413">MTVVYDLDGRLDAELGLSQDRAAHAGLVQAVIGWAGPGPAPALQPRDFEQISLQLTGHGRVVAAELRYLCGGLPPRAEPRVLAEVVLEEAERRLGQPRLGTARCAQMRARQVRALYERLDRIQGARLAATPPS</sequence>
<dbReference type="EMBL" id="BLIN01000004">
    <property type="protein sequence ID" value="GFE07135.1"/>
    <property type="molecule type" value="Genomic_DNA"/>
</dbReference>
<comment type="caution">
    <text evidence="1">The sequence shown here is derived from an EMBL/GenBank/DDBJ whole genome shotgun (WGS) entry which is preliminary data.</text>
</comment>
<dbReference type="RefSeq" id="WP_159476222.1">
    <property type="nucleotide sequence ID" value="NZ_BAAATH010000025.1"/>
</dbReference>
<evidence type="ECO:0008006" key="3">
    <source>
        <dbReference type="Google" id="ProtNLM"/>
    </source>
</evidence>
<accession>A0A640SBZ0</accession>
<reference evidence="1 2" key="1">
    <citation type="submission" date="2019-12" db="EMBL/GenBank/DDBJ databases">
        <title>Whole genome shotgun sequence of Streptomyces caniferus NBRC 15389.</title>
        <authorList>
            <person name="Ichikawa N."/>
            <person name="Kimura A."/>
            <person name="Kitahashi Y."/>
            <person name="Komaki H."/>
            <person name="Tamura T."/>
        </authorList>
    </citation>
    <scope>NUCLEOTIDE SEQUENCE [LARGE SCALE GENOMIC DNA]</scope>
    <source>
        <strain evidence="1 2">NBRC 15389</strain>
    </source>
</reference>
<dbReference type="Proteomes" id="UP000435837">
    <property type="component" value="Unassembled WGS sequence"/>
</dbReference>
<dbReference type="AlphaFoldDB" id="A0A640SBZ0"/>
<dbReference type="InterPro" id="IPR046300">
    <property type="entry name" value="DUF6415"/>
</dbReference>
<protein>
    <recommendedName>
        <fullName evidence="3">Restriction endonuclease</fullName>
    </recommendedName>
</protein>
<evidence type="ECO:0000313" key="1">
    <source>
        <dbReference type="EMBL" id="GFE07135.1"/>
    </source>
</evidence>
<gene>
    <name evidence="1" type="ORF">Scani_34030</name>
</gene>
<dbReference type="OrthoDB" id="4320859at2"/>
<dbReference type="Pfam" id="PF19979">
    <property type="entry name" value="DUF6415"/>
    <property type="match status" value="1"/>
</dbReference>
<proteinExistence type="predicted"/>
<organism evidence="1 2">
    <name type="scientific">Streptomyces caniferus</name>
    <dbReference type="NCBI Taxonomy" id="285557"/>
    <lineage>
        <taxon>Bacteria</taxon>
        <taxon>Bacillati</taxon>
        <taxon>Actinomycetota</taxon>
        <taxon>Actinomycetes</taxon>
        <taxon>Kitasatosporales</taxon>
        <taxon>Streptomycetaceae</taxon>
        <taxon>Streptomyces</taxon>
    </lineage>
</organism>